<name>A0A7S1BG95_9STRA</name>
<feature type="region of interest" description="Disordered" evidence="1">
    <location>
        <begin position="1"/>
        <end position="20"/>
    </location>
</feature>
<organism evidence="3">
    <name type="scientific">Corethron hystrix</name>
    <dbReference type="NCBI Taxonomy" id="216773"/>
    <lineage>
        <taxon>Eukaryota</taxon>
        <taxon>Sar</taxon>
        <taxon>Stramenopiles</taxon>
        <taxon>Ochrophyta</taxon>
        <taxon>Bacillariophyta</taxon>
        <taxon>Coscinodiscophyceae</taxon>
        <taxon>Corethrophycidae</taxon>
        <taxon>Corethrales</taxon>
        <taxon>Corethraceae</taxon>
        <taxon>Corethron</taxon>
    </lineage>
</organism>
<dbReference type="Pfam" id="PF20479">
    <property type="entry name" value="TMEM128"/>
    <property type="match status" value="1"/>
</dbReference>
<gene>
    <name evidence="3" type="ORF">CHYS00102_LOCUS13614</name>
</gene>
<dbReference type="InterPro" id="IPR033579">
    <property type="entry name" value="TMEM128"/>
</dbReference>
<reference evidence="3" key="1">
    <citation type="submission" date="2021-01" db="EMBL/GenBank/DDBJ databases">
        <authorList>
            <person name="Corre E."/>
            <person name="Pelletier E."/>
            <person name="Niang G."/>
            <person name="Scheremetjew M."/>
            <person name="Finn R."/>
            <person name="Kale V."/>
            <person name="Holt S."/>
            <person name="Cochrane G."/>
            <person name="Meng A."/>
            <person name="Brown T."/>
            <person name="Cohen L."/>
        </authorList>
    </citation>
    <scope>NUCLEOTIDE SEQUENCE</scope>
    <source>
        <strain evidence="3">308</strain>
    </source>
</reference>
<protein>
    <submittedName>
        <fullName evidence="3">Uncharacterized protein</fullName>
    </submittedName>
</protein>
<keyword evidence="2" id="KW-0812">Transmembrane</keyword>
<proteinExistence type="predicted"/>
<dbReference type="PANTHER" id="PTHR31134">
    <property type="entry name" value="TRANSMEMBRANE PROTEIN 128"/>
    <property type="match status" value="1"/>
</dbReference>
<dbReference type="AlphaFoldDB" id="A0A7S1BG95"/>
<sequence>MTSVRKSAVSRPDIEGSPQTPVSAKPFVLPWFFPIKVLPPDKLFKSVGLLTLALYGLREWAVFRTIMHSPRVNHIAMKITMSLGVVILSIKAYMEILESKVRSRRVDYENYRSLTHVILGLIIATSISLHVALWPHYGGLKTVLIGIMIGWGVLLQSMLLFTTVVQNFVGIVLMTLFLQEYGTA</sequence>
<dbReference type="EMBL" id="HBFR01018710">
    <property type="protein sequence ID" value="CAD8886416.1"/>
    <property type="molecule type" value="Transcribed_RNA"/>
</dbReference>
<evidence type="ECO:0000313" key="3">
    <source>
        <dbReference type="EMBL" id="CAD8886416.1"/>
    </source>
</evidence>
<keyword evidence="2" id="KW-1133">Transmembrane helix</keyword>
<evidence type="ECO:0000256" key="2">
    <source>
        <dbReference type="SAM" id="Phobius"/>
    </source>
</evidence>
<keyword evidence="2" id="KW-0472">Membrane</keyword>
<dbReference type="PANTHER" id="PTHR31134:SF1">
    <property type="entry name" value="TRANSMEMBRANE PROTEIN 128"/>
    <property type="match status" value="1"/>
</dbReference>
<feature type="transmembrane region" description="Helical" evidence="2">
    <location>
        <begin position="114"/>
        <end position="133"/>
    </location>
</feature>
<evidence type="ECO:0000256" key="1">
    <source>
        <dbReference type="SAM" id="MobiDB-lite"/>
    </source>
</evidence>
<feature type="transmembrane region" description="Helical" evidence="2">
    <location>
        <begin position="145"/>
        <end position="178"/>
    </location>
</feature>
<accession>A0A7S1BG95</accession>